<keyword evidence="2 6" id="KW-0812">Transmembrane</keyword>
<feature type="transmembrane region" description="Helical" evidence="6">
    <location>
        <begin position="292"/>
        <end position="310"/>
    </location>
</feature>
<feature type="transmembrane region" description="Helical" evidence="6">
    <location>
        <begin position="75"/>
        <end position="96"/>
    </location>
</feature>
<accession>A0ABV9FX64</accession>
<dbReference type="Gene3D" id="1.20.1250.20">
    <property type="entry name" value="MFS general substrate transporter like domains"/>
    <property type="match status" value="2"/>
</dbReference>
<proteinExistence type="predicted"/>
<feature type="compositionally biased region" description="Basic and acidic residues" evidence="5">
    <location>
        <begin position="456"/>
        <end position="467"/>
    </location>
</feature>
<evidence type="ECO:0000259" key="7">
    <source>
        <dbReference type="PROSITE" id="PS50850"/>
    </source>
</evidence>
<name>A0ABV9FX64_9NOCA</name>
<keyword evidence="3 6" id="KW-1133">Transmembrane helix</keyword>
<comment type="caution">
    <text evidence="8">The sequence shown here is derived from an EMBL/GenBank/DDBJ whole genome shotgun (WGS) entry which is preliminary data.</text>
</comment>
<evidence type="ECO:0000313" key="8">
    <source>
        <dbReference type="EMBL" id="MFC4605146.1"/>
    </source>
</evidence>
<feature type="transmembrane region" description="Helical" evidence="6">
    <location>
        <begin position="346"/>
        <end position="370"/>
    </location>
</feature>
<sequence length="477" mass="50278">MGLPSPSTDVLADTTDLDAHPAAVDHPAPTRRRSKLYPWAVFAVTFGLLLSDYMSRQVLSAVFPYLKSEWVVSDSQLASLTSVVALMVGLLTFPLSLLADRWGRVKSLILMAILWSVATLLCAVAGTFEHMLGARFLVGVGEAAYGSVGIAVVLTVFAPRVHASLSGAFMAGGSFGSVIGVSLGGYIAVHLSWRWSFAAMAVFGLILVALFWVLVTERRLAEYAVEDRPGDETALNPVLRVPISTLFTNPAVLCAYVGGGLQLFTAAVLLAWLPSFFNRYYDMAPDRAGATASAFVLLVAIGMVVCGVITDRVGLADASRRWITAVVYCAISLVTLAAGFRLENGVAQLVLIAIGSFFAGGSSGPTAAMVASLTHPSVRATALGTLTVANNLLGLALGPFVVGMLADRLGLVEAMALAPLAYVGAVAALLLGRRLYPSSLRKLATLTQTAPNSPSREFRPDRTDDAPGARTSTENNR</sequence>
<feature type="transmembrane region" description="Helical" evidence="6">
    <location>
        <begin position="134"/>
        <end position="157"/>
    </location>
</feature>
<dbReference type="InterPro" id="IPR020846">
    <property type="entry name" value="MFS_dom"/>
</dbReference>
<dbReference type="Proteomes" id="UP001595914">
    <property type="component" value="Unassembled WGS sequence"/>
</dbReference>
<evidence type="ECO:0000256" key="6">
    <source>
        <dbReference type="SAM" id="Phobius"/>
    </source>
</evidence>
<dbReference type="EMBL" id="JBHSFO010000009">
    <property type="protein sequence ID" value="MFC4605146.1"/>
    <property type="molecule type" value="Genomic_DNA"/>
</dbReference>
<protein>
    <submittedName>
        <fullName evidence="8">MFS transporter</fullName>
    </submittedName>
</protein>
<organism evidence="8 9">
    <name type="scientific">Rhodococcus kronopolitis</name>
    <dbReference type="NCBI Taxonomy" id="1460226"/>
    <lineage>
        <taxon>Bacteria</taxon>
        <taxon>Bacillati</taxon>
        <taxon>Actinomycetota</taxon>
        <taxon>Actinomycetes</taxon>
        <taxon>Mycobacteriales</taxon>
        <taxon>Nocardiaceae</taxon>
        <taxon>Rhodococcus</taxon>
    </lineage>
</organism>
<feature type="transmembrane region" description="Helical" evidence="6">
    <location>
        <begin position="382"/>
        <end position="402"/>
    </location>
</feature>
<keyword evidence="4 6" id="KW-0472">Membrane</keyword>
<feature type="transmembrane region" description="Helical" evidence="6">
    <location>
        <begin position="322"/>
        <end position="340"/>
    </location>
</feature>
<evidence type="ECO:0000256" key="3">
    <source>
        <dbReference type="ARBA" id="ARBA00022989"/>
    </source>
</evidence>
<evidence type="ECO:0000256" key="1">
    <source>
        <dbReference type="ARBA" id="ARBA00004651"/>
    </source>
</evidence>
<evidence type="ECO:0000256" key="5">
    <source>
        <dbReference type="SAM" id="MobiDB-lite"/>
    </source>
</evidence>
<feature type="domain" description="Major facilitator superfamily (MFS) profile" evidence="7">
    <location>
        <begin position="40"/>
        <end position="436"/>
    </location>
</feature>
<feature type="transmembrane region" description="Helical" evidence="6">
    <location>
        <begin position="169"/>
        <end position="189"/>
    </location>
</feature>
<reference evidence="9" key="1">
    <citation type="journal article" date="2019" name="Int. J. Syst. Evol. Microbiol.">
        <title>The Global Catalogue of Microorganisms (GCM) 10K type strain sequencing project: providing services to taxonomists for standard genome sequencing and annotation.</title>
        <authorList>
            <consortium name="The Broad Institute Genomics Platform"/>
            <consortium name="The Broad Institute Genome Sequencing Center for Infectious Disease"/>
            <person name="Wu L."/>
            <person name="Ma J."/>
        </authorList>
    </citation>
    <scope>NUCLEOTIDE SEQUENCE [LARGE SCALE GENOMIC DNA]</scope>
    <source>
        <strain evidence="9">CCUG 54520</strain>
    </source>
</reference>
<gene>
    <name evidence="8" type="ORF">ACFO6S_15725</name>
</gene>
<feature type="transmembrane region" description="Helical" evidence="6">
    <location>
        <begin position="195"/>
        <end position="215"/>
    </location>
</feature>
<evidence type="ECO:0000313" key="9">
    <source>
        <dbReference type="Proteomes" id="UP001595914"/>
    </source>
</evidence>
<feature type="transmembrane region" description="Helical" evidence="6">
    <location>
        <begin position="108"/>
        <end position="128"/>
    </location>
</feature>
<dbReference type="PROSITE" id="PS50850">
    <property type="entry name" value="MFS"/>
    <property type="match status" value="1"/>
</dbReference>
<feature type="compositionally biased region" description="Polar residues" evidence="5">
    <location>
        <begin position="446"/>
        <end position="455"/>
    </location>
</feature>
<evidence type="ECO:0000256" key="4">
    <source>
        <dbReference type="ARBA" id="ARBA00023136"/>
    </source>
</evidence>
<comment type="subcellular location">
    <subcellularLocation>
        <location evidence="1">Cell membrane</location>
        <topology evidence="1">Multi-pass membrane protein</topology>
    </subcellularLocation>
</comment>
<keyword evidence="9" id="KW-1185">Reference proteome</keyword>
<feature type="transmembrane region" description="Helical" evidence="6">
    <location>
        <begin position="36"/>
        <end position="55"/>
    </location>
</feature>
<dbReference type="SUPFAM" id="SSF103473">
    <property type="entry name" value="MFS general substrate transporter"/>
    <property type="match status" value="1"/>
</dbReference>
<dbReference type="RefSeq" id="WP_378418510.1">
    <property type="nucleotide sequence ID" value="NZ_JBHSFO010000009.1"/>
</dbReference>
<dbReference type="PANTHER" id="PTHR23508">
    <property type="entry name" value="CARBOXYLIC ACID TRANSPORTER PROTEIN HOMOLOG"/>
    <property type="match status" value="1"/>
</dbReference>
<evidence type="ECO:0000256" key="2">
    <source>
        <dbReference type="ARBA" id="ARBA00022692"/>
    </source>
</evidence>
<feature type="transmembrane region" description="Helical" evidence="6">
    <location>
        <begin position="250"/>
        <end position="272"/>
    </location>
</feature>
<dbReference type="Pfam" id="PF07690">
    <property type="entry name" value="MFS_1"/>
    <property type="match status" value="1"/>
</dbReference>
<dbReference type="PANTHER" id="PTHR23508:SF10">
    <property type="entry name" value="CARBOXYLIC ACID TRANSPORTER PROTEIN HOMOLOG"/>
    <property type="match status" value="1"/>
</dbReference>
<feature type="region of interest" description="Disordered" evidence="5">
    <location>
        <begin position="446"/>
        <end position="477"/>
    </location>
</feature>
<dbReference type="InterPro" id="IPR011701">
    <property type="entry name" value="MFS"/>
</dbReference>
<dbReference type="InterPro" id="IPR036259">
    <property type="entry name" value="MFS_trans_sf"/>
</dbReference>
<feature type="transmembrane region" description="Helical" evidence="6">
    <location>
        <begin position="414"/>
        <end position="432"/>
    </location>
</feature>